<dbReference type="KEGG" id="kne:92184385"/>
<dbReference type="Proteomes" id="UP001388673">
    <property type="component" value="Unassembled WGS sequence"/>
</dbReference>
<evidence type="ECO:0000313" key="3">
    <source>
        <dbReference type="Proteomes" id="UP001388673"/>
    </source>
</evidence>
<feature type="compositionally biased region" description="Basic and acidic residues" evidence="1">
    <location>
        <begin position="55"/>
        <end position="66"/>
    </location>
</feature>
<proteinExistence type="predicted"/>
<dbReference type="RefSeq" id="XP_066799418.1">
    <property type="nucleotide sequence ID" value="XM_066950203.1"/>
</dbReference>
<dbReference type="EMBL" id="JBCAWK010000015">
    <property type="protein sequence ID" value="KAK8843470.1"/>
    <property type="molecule type" value="Genomic_DNA"/>
</dbReference>
<name>A0AAW0YTG3_9TREE</name>
<organism evidence="2 3">
    <name type="scientific">Kwoniella newhampshirensis</name>
    <dbReference type="NCBI Taxonomy" id="1651941"/>
    <lineage>
        <taxon>Eukaryota</taxon>
        <taxon>Fungi</taxon>
        <taxon>Dikarya</taxon>
        <taxon>Basidiomycota</taxon>
        <taxon>Agaricomycotina</taxon>
        <taxon>Tremellomycetes</taxon>
        <taxon>Tremellales</taxon>
        <taxon>Cryptococcaceae</taxon>
        <taxon>Kwoniella</taxon>
    </lineage>
</organism>
<protein>
    <submittedName>
        <fullName evidence="2">Uncharacterized protein</fullName>
    </submittedName>
</protein>
<accession>A0AAW0YTG3</accession>
<dbReference type="AlphaFoldDB" id="A0AAW0YTG3"/>
<feature type="region of interest" description="Disordered" evidence="1">
    <location>
        <begin position="1"/>
        <end position="43"/>
    </location>
</feature>
<feature type="compositionally biased region" description="Basic residues" evidence="1">
    <location>
        <begin position="26"/>
        <end position="37"/>
    </location>
</feature>
<gene>
    <name evidence="2" type="ORF">IAR55_007127</name>
</gene>
<sequence length="137" mass="15573">MGVPHSKEASINNPGPSKPHQTNPKLRPRAFHPKPHKTNLPPHVTKDFSILERFRPPGYTAEDRTGGDIAGSSWKVGADNGLQSDKLRRQLEEMQRMIMECRRERSSQMIVARRKDDADDELPRYEVVESSDMKGGR</sequence>
<dbReference type="GeneID" id="92184385"/>
<feature type="compositionally biased region" description="Polar residues" evidence="1">
    <location>
        <begin position="9"/>
        <end position="24"/>
    </location>
</feature>
<feature type="region of interest" description="Disordered" evidence="1">
    <location>
        <begin position="55"/>
        <end position="74"/>
    </location>
</feature>
<reference evidence="2 3" key="1">
    <citation type="journal article" date="2024" name="bioRxiv">
        <title>Comparative genomics of Cryptococcus and Kwoniella reveals pathogenesis evolution and contrasting karyotype dynamics via intercentromeric recombination or chromosome fusion.</title>
        <authorList>
            <person name="Coelho M.A."/>
            <person name="David-Palma M."/>
            <person name="Shea T."/>
            <person name="Bowers K."/>
            <person name="McGinley-Smith S."/>
            <person name="Mohammad A.W."/>
            <person name="Gnirke A."/>
            <person name="Yurkov A.M."/>
            <person name="Nowrousian M."/>
            <person name="Sun S."/>
            <person name="Cuomo C.A."/>
            <person name="Heitman J."/>
        </authorList>
    </citation>
    <scope>NUCLEOTIDE SEQUENCE [LARGE SCALE GENOMIC DNA]</scope>
    <source>
        <strain evidence="2 3">CBS 13917</strain>
    </source>
</reference>
<keyword evidence="3" id="KW-1185">Reference proteome</keyword>
<evidence type="ECO:0000313" key="2">
    <source>
        <dbReference type="EMBL" id="KAK8843470.1"/>
    </source>
</evidence>
<comment type="caution">
    <text evidence="2">The sequence shown here is derived from an EMBL/GenBank/DDBJ whole genome shotgun (WGS) entry which is preliminary data.</text>
</comment>
<evidence type="ECO:0000256" key="1">
    <source>
        <dbReference type="SAM" id="MobiDB-lite"/>
    </source>
</evidence>